<feature type="region of interest" description="Disordered" evidence="1">
    <location>
        <begin position="107"/>
        <end position="130"/>
    </location>
</feature>
<sequence length="276" mass="29114">MTLTEYDLTERLRSLDPSPEPTLSQGDRRHLDETLLRITTATVEAPTRRPRRRRLAVGAFGVLSVAAVAATLVVSINSPSQAPVSNFALSAKGALASYTTTPVPVPPSAADRNACGTASSEHGNTSTEAVLTSEQRGDFRAMMFADGDTHTAFCIVAGDSALWISNAEYLSTAPPEDLQLEPAPSADEITTDLGRMDSPSDEFGIITSMSGRAGDDVTSVTLALHDGRVVDASVNNGSWSAWWPSTIDAAVDADFPDRTTYTTVDGVEHDGPAFGG</sequence>
<dbReference type="RefSeq" id="WP_116418349.1">
    <property type="nucleotide sequence ID" value="NZ_NBXC01000014.1"/>
</dbReference>
<keyword evidence="2" id="KW-0812">Transmembrane</keyword>
<proteinExistence type="predicted"/>
<protein>
    <submittedName>
        <fullName evidence="3">Uncharacterized protein</fullName>
    </submittedName>
</protein>
<evidence type="ECO:0000256" key="1">
    <source>
        <dbReference type="SAM" id="MobiDB-lite"/>
    </source>
</evidence>
<dbReference type="EMBL" id="NBXE01000019">
    <property type="protein sequence ID" value="RFA27589.1"/>
    <property type="molecule type" value="Genomic_DNA"/>
</dbReference>
<evidence type="ECO:0000313" key="3">
    <source>
        <dbReference type="EMBL" id="RFA27589.1"/>
    </source>
</evidence>
<dbReference type="OrthoDB" id="5123377at2"/>
<dbReference type="Proteomes" id="UP000257080">
    <property type="component" value="Unassembled WGS sequence"/>
</dbReference>
<keyword evidence="2" id="KW-0472">Membrane</keyword>
<feature type="transmembrane region" description="Helical" evidence="2">
    <location>
        <begin position="55"/>
        <end position="76"/>
    </location>
</feature>
<gene>
    <name evidence="3" type="ORF">B7R25_07660</name>
</gene>
<comment type="caution">
    <text evidence="3">The sequence shown here is derived from an EMBL/GenBank/DDBJ whole genome shotgun (WGS) entry which is preliminary data.</text>
</comment>
<evidence type="ECO:0000256" key="2">
    <source>
        <dbReference type="SAM" id="Phobius"/>
    </source>
</evidence>
<dbReference type="AlphaFoldDB" id="A0A3E0WAX8"/>
<reference evidence="3 4" key="1">
    <citation type="submission" date="2017-04" db="EMBL/GenBank/DDBJ databases">
        <title>Comparative genome analysis of Subtercola boreus.</title>
        <authorList>
            <person name="Cho Y.-J."/>
            <person name="Cho A."/>
            <person name="Kim O.-S."/>
            <person name="Lee J.-I."/>
        </authorList>
    </citation>
    <scope>NUCLEOTIDE SEQUENCE [LARGE SCALE GENOMIC DNA]</scope>
    <source>
        <strain evidence="3 4">P28004</strain>
    </source>
</reference>
<keyword evidence="2" id="KW-1133">Transmembrane helix</keyword>
<organism evidence="3 4">
    <name type="scientific">Subtercola boreus</name>
    <dbReference type="NCBI Taxonomy" id="120213"/>
    <lineage>
        <taxon>Bacteria</taxon>
        <taxon>Bacillati</taxon>
        <taxon>Actinomycetota</taxon>
        <taxon>Actinomycetes</taxon>
        <taxon>Micrococcales</taxon>
        <taxon>Microbacteriaceae</taxon>
        <taxon>Subtercola</taxon>
    </lineage>
</organism>
<feature type="compositionally biased region" description="Polar residues" evidence="1">
    <location>
        <begin position="116"/>
        <end position="130"/>
    </location>
</feature>
<name>A0A3E0WAX8_9MICO</name>
<accession>A0A3E0WAX8</accession>
<evidence type="ECO:0000313" key="4">
    <source>
        <dbReference type="Proteomes" id="UP000257080"/>
    </source>
</evidence>